<reference evidence="1 2" key="1">
    <citation type="journal article" date="2012" name="J. Virol.">
        <title>Complete Genome Sequences of 138 Mycobacteriophages.</title>
        <authorList>
            <consortium name="the Science Education Alliance Phage Hunters Advancing Genomics and Evolutionary Science Program"/>
            <consortium name="the KwaZulu-Natal Research Institute for Tuberculosis and HIV Mycobacterial Genetics Course Students"/>
            <consortium name="the Phage Hunters Integrating Research and Education Program"/>
            <person name="Hatfull G.F."/>
        </authorList>
    </citation>
    <scope>NUCLEOTIDE SEQUENCE [LARGE SCALE GENOMIC DNA]</scope>
</reference>
<keyword evidence="2" id="KW-1185">Reference proteome</keyword>
<name>G3LX26_9CAUD</name>
<evidence type="ECO:0000313" key="2">
    <source>
        <dbReference type="Proteomes" id="UP000008526"/>
    </source>
</evidence>
<dbReference type="Proteomes" id="UP000008526">
    <property type="component" value="Segment"/>
</dbReference>
<sequence length="83" mass="9309">MNLTRNELTPDPPSIDPNAILCDMLQGFHEWVDFEDMDSPEFTFEVSVQDRGPVTGGVAGATLAMNHEGLEQKFRVLVTRMRS</sequence>
<accession>G3LX26</accession>
<dbReference type="RefSeq" id="YP_009016053.1">
    <property type="nucleotide sequence ID" value="NC_023720.1"/>
</dbReference>
<evidence type="ECO:0000313" key="1">
    <source>
        <dbReference type="EMBL" id="AEM91699.1"/>
    </source>
</evidence>
<organism evidence="1 2">
    <name type="scientific">Mycobacterium phage Perseus</name>
    <dbReference type="NCBI Taxonomy" id="2922996"/>
    <lineage>
        <taxon>Viruses</taxon>
        <taxon>Duplodnaviria</taxon>
        <taxon>Heunggongvirae</taxon>
        <taxon>Uroviricota</taxon>
        <taxon>Caudoviricetes</taxon>
        <taxon>Fromanvirus</taxon>
        <taxon>Fromanvirus perseus</taxon>
    </lineage>
</organism>
<dbReference type="KEGG" id="vg:18563975"/>
<dbReference type="EMBL" id="JN572689">
    <property type="protein sequence ID" value="AEM91699.1"/>
    <property type="molecule type" value="Genomic_DNA"/>
</dbReference>
<proteinExistence type="predicted"/>
<protein>
    <submittedName>
        <fullName evidence="1">Uncharacterized protein</fullName>
    </submittedName>
</protein>
<gene>
    <name evidence="1" type="primary">67</name>
    <name evidence="1" type="ORF">PERSEUS_67</name>
</gene>
<dbReference type="GeneID" id="18563975"/>